<comment type="caution">
    <text evidence="4">The sequence shown here is derived from an EMBL/GenBank/DDBJ whole genome shotgun (WGS) entry which is preliminary data.</text>
</comment>
<dbReference type="Pfam" id="PF06985">
    <property type="entry name" value="HET"/>
    <property type="match status" value="1"/>
</dbReference>
<feature type="domain" description="Heterokaryon incompatibility" evidence="3">
    <location>
        <begin position="357"/>
        <end position="478"/>
    </location>
</feature>
<evidence type="ECO:0000256" key="1">
    <source>
        <dbReference type="SAM" id="MobiDB-lite"/>
    </source>
</evidence>
<feature type="compositionally biased region" description="Low complexity" evidence="1">
    <location>
        <begin position="103"/>
        <end position="123"/>
    </location>
</feature>
<dbReference type="PANTHER" id="PTHR39596">
    <property type="match status" value="1"/>
</dbReference>
<evidence type="ECO:0000313" key="5">
    <source>
        <dbReference type="Proteomes" id="UP001287356"/>
    </source>
</evidence>
<evidence type="ECO:0000313" key="4">
    <source>
        <dbReference type="EMBL" id="KAK3369214.1"/>
    </source>
</evidence>
<proteinExistence type="predicted"/>
<dbReference type="InterPro" id="IPR010730">
    <property type="entry name" value="HET"/>
</dbReference>
<reference evidence="4" key="1">
    <citation type="journal article" date="2023" name="Mol. Phylogenet. Evol.">
        <title>Genome-scale phylogeny and comparative genomics of the fungal order Sordariales.</title>
        <authorList>
            <person name="Hensen N."/>
            <person name="Bonometti L."/>
            <person name="Westerberg I."/>
            <person name="Brannstrom I.O."/>
            <person name="Guillou S."/>
            <person name="Cros-Aarteil S."/>
            <person name="Calhoun S."/>
            <person name="Haridas S."/>
            <person name="Kuo A."/>
            <person name="Mondo S."/>
            <person name="Pangilinan J."/>
            <person name="Riley R."/>
            <person name="LaButti K."/>
            <person name="Andreopoulos B."/>
            <person name="Lipzen A."/>
            <person name="Chen C."/>
            <person name="Yan M."/>
            <person name="Daum C."/>
            <person name="Ng V."/>
            <person name="Clum A."/>
            <person name="Steindorff A."/>
            <person name="Ohm R.A."/>
            <person name="Martin F."/>
            <person name="Silar P."/>
            <person name="Natvig D.O."/>
            <person name="Lalanne C."/>
            <person name="Gautier V."/>
            <person name="Ament-Velasquez S.L."/>
            <person name="Kruys A."/>
            <person name="Hutchinson M.I."/>
            <person name="Powell A.J."/>
            <person name="Barry K."/>
            <person name="Miller A.N."/>
            <person name="Grigoriev I.V."/>
            <person name="Debuchy R."/>
            <person name="Gladieux P."/>
            <person name="Hiltunen Thoren M."/>
            <person name="Johannesson H."/>
        </authorList>
    </citation>
    <scope>NUCLEOTIDE SEQUENCE</scope>
    <source>
        <strain evidence="4">CBS 958.72</strain>
    </source>
</reference>
<keyword evidence="2" id="KW-1133">Transmembrane helix</keyword>
<reference evidence="4" key="2">
    <citation type="submission" date="2023-06" db="EMBL/GenBank/DDBJ databases">
        <authorList>
            <consortium name="Lawrence Berkeley National Laboratory"/>
            <person name="Haridas S."/>
            <person name="Hensen N."/>
            <person name="Bonometti L."/>
            <person name="Westerberg I."/>
            <person name="Brannstrom I.O."/>
            <person name="Guillou S."/>
            <person name="Cros-Aarteil S."/>
            <person name="Calhoun S."/>
            <person name="Kuo A."/>
            <person name="Mondo S."/>
            <person name="Pangilinan J."/>
            <person name="Riley R."/>
            <person name="Labutti K."/>
            <person name="Andreopoulos B."/>
            <person name="Lipzen A."/>
            <person name="Chen C."/>
            <person name="Yanf M."/>
            <person name="Daum C."/>
            <person name="Ng V."/>
            <person name="Clum A."/>
            <person name="Steindorff A."/>
            <person name="Ohm R."/>
            <person name="Martin F."/>
            <person name="Silar P."/>
            <person name="Natvig D."/>
            <person name="Lalanne C."/>
            <person name="Gautier V."/>
            <person name="Ament-Velasquez S.L."/>
            <person name="Kruys A."/>
            <person name="Hutchinson M.I."/>
            <person name="Powell A.J."/>
            <person name="Barry K."/>
            <person name="Miller A.N."/>
            <person name="Grigoriev I.V."/>
            <person name="Debuchy R."/>
            <person name="Gladieux P."/>
            <person name="Thoren M.H."/>
            <person name="Johannesson H."/>
        </authorList>
    </citation>
    <scope>NUCLEOTIDE SEQUENCE</scope>
    <source>
        <strain evidence="4">CBS 958.72</strain>
    </source>
</reference>
<dbReference type="Proteomes" id="UP001287356">
    <property type="component" value="Unassembled WGS sequence"/>
</dbReference>
<accession>A0AAE0K3E9</accession>
<organism evidence="4 5">
    <name type="scientific">Lasiosphaeria ovina</name>
    <dbReference type="NCBI Taxonomy" id="92902"/>
    <lineage>
        <taxon>Eukaryota</taxon>
        <taxon>Fungi</taxon>
        <taxon>Dikarya</taxon>
        <taxon>Ascomycota</taxon>
        <taxon>Pezizomycotina</taxon>
        <taxon>Sordariomycetes</taxon>
        <taxon>Sordariomycetidae</taxon>
        <taxon>Sordariales</taxon>
        <taxon>Lasiosphaeriaceae</taxon>
        <taxon>Lasiosphaeria</taxon>
    </lineage>
</organism>
<gene>
    <name evidence="4" type="ORF">B0T24DRAFT_356824</name>
</gene>
<feature type="region of interest" description="Disordered" evidence="1">
    <location>
        <begin position="103"/>
        <end position="139"/>
    </location>
</feature>
<dbReference type="EMBL" id="JAULSN010000006">
    <property type="protein sequence ID" value="KAK3369214.1"/>
    <property type="molecule type" value="Genomic_DNA"/>
</dbReference>
<name>A0AAE0K3E9_9PEZI</name>
<dbReference type="AlphaFoldDB" id="A0AAE0K3E9"/>
<evidence type="ECO:0000259" key="3">
    <source>
        <dbReference type="Pfam" id="PF06985"/>
    </source>
</evidence>
<sequence>MDFLPRPSSGVEPLDVPFVADTPYVHDTDFWDFPRTHGFGDQWTALPAPRLAALAQSWLYFAAMSEFLGMSVDHEHFNSSGSVSGKPLLPLLSRWLELNAPSASTSAPAPAPAPSSSASAPLRSRSRSPKSEAAAHDKDDLRQLLDHRAGFLDDVFHLAEDFEKLSQGRTRPIPAVILSVKILCVTLHGVLGEVVEAQSRLDKLPARPRPWPPAGTRRLNAVMPPPSPSGAAPQALPSVQLLRDVLRLRGWCPFYARKIISSYNYAMVYYFSRLFKRYSPGLSHEQCSDDKCVAGNVELAGYKPKHTESSCTCRPLSARTDKIRAILQAGGIPVIQMAWVKRKLVVKVARMTAKTRFVAISHAWLDGLGNPNANALPKCQLRRLQHFVDKLEPLARNTHAESRLNLLTSSPEAGFQSSRSLKPRYFWIDTLCIPVGGGPTDDIRIRAINTIPAVYQAADRVLILDSSFDNISVEGTDECERLARLSTCNWSSRSWTYQEAALGSVCEVQCADSTFDPFSRQVGLPKAPAQSQTQPRPKTLSNWLSFPAAGVIKALSRRFVVAYSESRSHYSIAHADASEAIHASMIRQLAKDLGQTYSNIKPEPVVNGDGDEVPTPDLCTAFVRAWNEISRRNTTVQEDSHIILASLLGFNSRPILKLAKPEDRMSTILWSMDGIPMSLLFNKTGPRQNPAGNHRNRWVPLYPSRQRLRPGATYSNLRAIRGDLYLPNNSASRREVSVLVCTEYPEPNSTSKFSVWDASIGKRYTVEMHRQEGALDPFAAPEVGPYCIVIQHKTDSGHSPTTMPGALFRIRRIVTNVRKWYNHNLEPEYVKSFELVEIEDTGEGRIGPEEKQKSASSELNDLGSAFARHHSGILRTVYDCPLTVSLQTEESAGGSSTKSVHEKEEKALALTPIPLPESWQVAIERDSPTFPVPLSSRPSFSEAMTPVAPYFLVTALDGLVASGCVALIIAICVTTFSLLAPLAKGVLMAKMGLHSLVLIQMFMLSGLEPRLIWDVLHLVLVALYTFSRVASGQPTALDFAFICWSLVGHGIDFAARLAIQWFVVPGLFEKYLANFDPEDGFWGQGDFLPTTTWYGRILARLGRKFGQDRAGQILGEVPEHWRSEQHLLGNMEG</sequence>
<keyword evidence="2" id="KW-0472">Membrane</keyword>
<dbReference type="PANTHER" id="PTHR39596:SF2">
    <property type="entry name" value="HET DOMAIN PROTEIN (AFU_ORTHOLOGUE AFUA_1G17550)-RELATED"/>
    <property type="match status" value="1"/>
</dbReference>
<keyword evidence="2" id="KW-0812">Transmembrane</keyword>
<feature type="transmembrane region" description="Helical" evidence="2">
    <location>
        <begin position="947"/>
        <end position="980"/>
    </location>
</feature>
<feature type="compositionally biased region" description="Basic and acidic residues" evidence="1">
    <location>
        <begin position="129"/>
        <end position="139"/>
    </location>
</feature>
<keyword evidence="5" id="KW-1185">Reference proteome</keyword>
<evidence type="ECO:0000256" key="2">
    <source>
        <dbReference type="SAM" id="Phobius"/>
    </source>
</evidence>
<protein>
    <recommendedName>
        <fullName evidence="3">Heterokaryon incompatibility domain-containing protein</fullName>
    </recommendedName>
</protein>